<dbReference type="PANTHER" id="PTHR43180">
    <property type="entry name" value="3-OXOACYL-(ACYL-CARRIER-PROTEIN) REDUCTASE (AFU_ORTHOLOGUE AFUA_6G11210)"/>
    <property type="match status" value="1"/>
</dbReference>
<dbReference type="PRINTS" id="PR00080">
    <property type="entry name" value="SDRFAMILY"/>
</dbReference>
<evidence type="ECO:0000256" key="1">
    <source>
        <dbReference type="ARBA" id="ARBA00006484"/>
    </source>
</evidence>
<proteinExistence type="inferred from homology"/>
<evidence type="ECO:0000256" key="3">
    <source>
        <dbReference type="ARBA" id="ARBA00023027"/>
    </source>
</evidence>
<evidence type="ECO:0000256" key="4">
    <source>
        <dbReference type="ARBA" id="ARBA00023098"/>
    </source>
</evidence>
<keyword evidence="4" id="KW-0443">Lipid metabolism</keyword>
<dbReference type="FunFam" id="3.40.50.720:FF:000084">
    <property type="entry name" value="Short-chain dehydrogenase reductase"/>
    <property type="match status" value="1"/>
</dbReference>
<name>A0A0J7ZGI0_STRVR</name>
<keyword evidence="3" id="KW-0520">NAD</keyword>
<dbReference type="AlphaFoldDB" id="A0A0J7ZGI0"/>
<protein>
    <submittedName>
        <fullName evidence="6">Short-chain dehydrogenase</fullName>
    </submittedName>
</protein>
<keyword evidence="5" id="KW-0753">Steroid metabolism</keyword>
<accession>A0A0J7ZGI0</accession>
<comment type="similarity">
    <text evidence="1">Belongs to the short-chain dehydrogenases/reductases (SDR) family.</text>
</comment>
<dbReference type="InterPro" id="IPR036291">
    <property type="entry name" value="NAD(P)-bd_dom_sf"/>
</dbReference>
<gene>
    <name evidence="6" type="ORF">ACM01_11065</name>
</gene>
<dbReference type="InterPro" id="IPR020904">
    <property type="entry name" value="Sc_DH/Rdtase_CS"/>
</dbReference>
<evidence type="ECO:0000256" key="2">
    <source>
        <dbReference type="ARBA" id="ARBA00023002"/>
    </source>
</evidence>
<comment type="caution">
    <text evidence="6">The sequence shown here is derived from an EMBL/GenBank/DDBJ whole genome shotgun (WGS) entry which is preliminary data.</text>
</comment>
<dbReference type="Pfam" id="PF13561">
    <property type="entry name" value="adh_short_C2"/>
    <property type="match status" value="1"/>
</dbReference>
<sequence length="246" mass="25162">MGDMDGKVAVITGAGAGMAKACAELFVQHGAKVVAADISGKEKDTAAELGEAVVPVHCDVSQEDHVVAMFETAVREFGRVDAVLNVAGIADGAPLADSTLEMYDRIMAVDLKGVFLGTKHGIRTMRATGGGAIVNWASLAALATSGAYAGVYSAAKAGVIALTRAAATEYATDGIRANSLCPGIILTDMGQNAVQAAPEKLQKPAMQRGGTPQEVAELALFLASERSSYLTGLAVPIDGGWGSLLR</sequence>
<dbReference type="GO" id="GO:0008202">
    <property type="term" value="P:steroid metabolic process"/>
    <property type="evidence" value="ECO:0007669"/>
    <property type="project" value="UniProtKB-KW"/>
</dbReference>
<evidence type="ECO:0000256" key="5">
    <source>
        <dbReference type="ARBA" id="ARBA00023221"/>
    </source>
</evidence>
<dbReference type="OrthoDB" id="7064009at2"/>
<keyword evidence="2" id="KW-0560">Oxidoreductase</keyword>
<organism evidence="6 7">
    <name type="scientific">Streptomyces viridochromogenes</name>
    <dbReference type="NCBI Taxonomy" id="1938"/>
    <lineage>
        <taxon>Bacteria</taxon>
        <taxon>Bacillati</taxon>
        <taxon>Actinomycetota</taxon>
        <taxon>Actinomycetes</taxon>
        <taxon>Kitasatosporales</taxon>
        <taxon>Streptomycetaceae</taxon>
        <taxon>Streptomyces</taxon>
    </lineage>
</organism>
<dbReference type="PROSITE" id="PS00061">
    <property type="entry name" value="ADH_SHORT"/>
    <property type="match status" value="1"/>
</dbReference>
<dbReference type="EMBL" id="LFNT01000009">
    <property type="protein sequence ID" value="KMS75176.1"/>
    <property type="molecule type" value="Genomic_DNA"/>
</dbReference>
<dbReference type="PRINTS" id="PR00081">
    <property type="entry name" value="GDHRDH"/>
</dbReference>
<dbReference type="PANTHER" id="PTHR43180:SF28">
    <property type="entry name" value="NAD(P)-BINDING ROSSMANN-FOLD SUPERFAMILY PROTEIN"/>
    <property type="match status" value="1"/>
</dbReference>
<dbReference type="Proteomes" id="UP000037432">
    <property type="component" value="Unassembled WGS sequence"/>
</dbReference>
<dbReference type="GO" id="GO:0016491">
    <property type="term" value="F:oxidoreductase activity"/>
    <property type="evidence" value="ECO:0007669"/>
    <property type="project" value="UniProtKB-KW"/>
</dbReference>
<dbReference type="InterPro" id="IPR002347">
    <property type="entry name" value="SDR_fam"/>
</dbReference>
<dbReference type="SUPFAM" id="SSF51735">
    <property type="entry name" value="NAD(P)-binding Rossmann-fold domains"/>
    <property type="match status" value="1"/>
</dbReference>
<dbReference type="Gene3D" id="3.40.50.720">
    <property type="entry name" value="NAD(P)-binding Rossmann-like Domain"/>
    <property type="match status" value="1"/>
</dbReference>
<dbReference type="RefSeq" id="WP_048580964.1">
    <property type="nucleotide sequence ID" value="NZ_LFNT01000009.1"/>
</dbReference>
<dbReference type="PATRIC" id="fig|1938.3.peg.2205"/>
<dbReference type="CDD" id="cd05233">
    <property type="entry name" value="SDR_c"/>
    <property type="match status" value="1"/>
</dbReference>
<reference evidence="6 7" key="1">
    <citation type="submission" date="2015-06" db="EMBL/GenBank/DDBJ databases">
        <authorList>
            <person name="Ju K.-S."/>
            <person name="Doroghazi J.R."/>
            <person name="Metcalf W.W."/>
        </authorList>
    </citation>
    <scope>NUCLEOTIDE SEQUENCE [LARGE SCALE GENOMIC DNA]</scope>
    <source>
        <strain evidence="6 7">NRRL 3414</strain>
    </source>
</reference>
<evidence type="ECO:0000313" key="7">
    <source>
        <dbReference type="Proteomes" id="UP000037432"/>
    </source>
</evidence>
<evidence type="ECO:0000313" key="6">
    <source>
        <dbReference type="EMBL" id="KMS75176.1"/>
    </source>
</evidence>